<name>A0A453E0D6_AEGTS</name>
<feature type="region of interest" description="Disordered" evidence="1">
    <location>
        <begin position="1"/>
        <end position="25"/>
    </location>
</feature>
<proteinExistence type="predicted"/>
<dbReference type="Proteomes" id="UP000015105">
    <property type="component" value="Chromosome 3D"/>
</dbReference>
<evidence type="ECO:0000256" key="1">
    <source>
        <dbReference type="SAM" id="MobiDB-lite"/>
    </source>
</evidence>
<sequence length="106" mass="11117">MSAQRPRPPSAEREDDERRLERACSSNGLGRRLLLPRRGSLVRALGDRGLLVSLGRGLGGGRALARGAPRSASGAALAEVLRLREETRDGATETEDGGGGEGQGGW</sequence>
<reference evidence="3" key="1">
    <citation type="journal article" date="2014" name="Science">
        <title>Ancient hybridizations among the ancestral genomes of bread wheat.</title>
        <authorList>
            <consortium name="International Wheat Genome Sequencing Consortium,"/>
            <person name="Marcussen T."/>
            <person name="Sandve S.R."/>
            <person name="Heier L."/>
            <person name="Spannagl M."/>
            <person name="Pfeifer M."/>
            <person name="Jakobsen K.S."/>
            <person name="Wulff B.B."/>
            <person name="Steuernagel B."/>
            <person name="Mayer K.F."/>
            <person name="Olsen O.A."/>
        </authorList>
    </citation>
    <scope>NUCLEOTIDE SEQUENCE [LARGE SCALE GENOMIC DNA]</scope>
    <source>
        <strain evidence="3">cv. AL8/78</strain>
    </source>
</reference>
<organism evidence="2 3">
    <name type="scientific">Aegilops tauschii subsp. strangulata</name>
    <name type="common">Goatgrass</name>
    <dbReference type="NCBI Taxonomy" id="200361"/>
    <lineage>
        <taxon>Eukaryota</taxon>
        <taxon>Viridiplantae</taxon>
        <taxon>Streptophyta</taxon>
        <taxon>Embryophyta</taxon>
        <taxon>Tracheophyta</taxon>
        <taxon>Spermatophyta</taxon>
        <taxon>Magnoliopsida</taxon>
        <taxon>Liliopsida</taxon>
        <taxon>Poales</taxon>
        <taxon>Poaceae</taxon>
        <taxon>BOP clade</taxon>
        <taxon>Pooideae</taxon>
        <taxon>Triticodae</taxon>
        <taxon>Triticeae</taxon>
        <taxon>Triticinae</taxon>
        <taxon>Aegilops</taxon>
    </lineage>
</organism>
<dbReference type="Gramene" id="AET3Gv20178900.19">
    <property type="protein sequence ID" value="AET3Gv20178900.19"/>
    <property type="gene ID" value="AET3Gv20178900"/>
</dbReference>
<dbReference type="EnsemblPlants" id="AET3Gv20178900.19">
    <property type="protein sequence ID" value="AET3Gv20178900.19"/>
    <property type="gene ID" value="AET3Gv20178900"/>
</dbReference>
<keyword evidence="3" id="KW-1185">Reference proteome</keyword>
<feature type="compositionally biased region" description="Basic and acidic residues" evidence="1">
    <location>
        <begin position="10"/>
        <end position="22"/>
    </location>
</feature>
<reference evidence="3" key="2">
    <citation type="journal article" date="2017" name="Nat. Plants">
        <title>The Aegilops tauschii genome reveals multiple impacts of transposons.</title>
        <authorList>
            <person name="Zhao G."/>
            <person name="Zou C."/>
            <person name="Li K."/>
            <person name="Wang K."/>
            <person name="Li T."/>
            <person name="Gao L."/>
            <person name="Zhang X."/>
            <person name="Wang H."/>
            <person name="Yang Z."/>
            <person name="Liu X."/>
            <person name="Jiang W."/>
            <person name="Mao L."/>
            <person name="Kong X."/>
            <person name="Jiao Y."/>
            <person name="Jia J."/>
        </authorList>
    </citation>
    <scope>NUCLEOTIDE SEQUENCE [LARGE SCALE GENOMIC DNA]</scope>
    <source>
        <strain evidence="3">cv. AL8/78</strain>
    </source>
</reference>
<evidence type="ECO:0000313" key="2">
    <source>
        <dbReference type="EnsemblPlants" id="AET3Gv20178900.19"/>
    </source>
</evidence>
<feature type="region of interest" description="Disordered" evidence="1">
    <location>
        <begin position="84"/>
        <end position="106"/>
    </location>
</feature>
<reference evidence="2" key="4">
    <citation type="submission" date="2019-03" db="UniProtKB">
        <authorList>
            <consortium name="EnsemblPlants"/>
        </authorList>
    </citation>
    <scope>IDENTIFICATION</scope>
</reference>
<accession>A0A453E0D6</accession>
<dbReference type="AlphaFoldDB" id="A0A453E0D6"/>
<reference evidence="2" key="3">
    <citation type="journal article" date="2017" name="Nature">
        <title>Genome sequence of the progenitor of the wheat D genome Aegilops tauschii.</title>
        <authorList>
            <person name="Luo M.C."/>
            <person name="Gu Y.Q."/>
            <person name="Puiu D."/>
            <person name="Wang H."/>
            <person name="Twardziok S.O."/>
            <person name="Deal K.R."/>
            <person name="Huo N."/>
            <person name="Zhu T."/>
            <person name="Wang L."/>
            <person name="Wang Y."/>
            <person name="McGuire P.E."/>
            <person name="Liu S."/>
            <person name="Long H."/>
            <person name="Ramasamy R.K."/>
            <person name="Rodriguez J.C."/>
            <person name="Van S.L."/>
            <person name="Yuan L."/>
            <person name="Wang Z."/>
            <person name="Xia Z."/>
            <person name="Xiao L."/>
            <person name="Anderson O.D."/>
            <person name="Ouyang S."/>
            <person name="Liang Y."/>
            <person name="Zimin A.V."/>
            <person name="Pertea G."/>
            <person name="Qi P."/>
            <person name="Bennetzen J.L."/>
            <person name="Dai X."/>
            <person name="Dawson M.W."/>
            <person name="Muller H.G."/>
            <person name="Kugler K."/>
            <person name="Rivarola-Duarte L."/>
            <person name="Spannagl M."/>
            <person name="Mayer K.F.X."/>
            <person name="Lu F.H."/>
            <person name="Bevan M.W."/>
            <person name="Leroy P."/>
            <person name="Li P."/>
            <person name="You F.M."/>
            <person name="Sun Q."/>
            <person name="Liu Z."/>
            <person name="Lyons E."/>
            <person name="Wicker T."/>
            <person name="Salzberg S.L."/>
            <person name="Devos K.M."/>
            <person name="Dvorak J."/>
        </authorList>
    </citation>
    <scope>NUCLEOTIDE SEQUENCE [LARGE SCALE GENOMIC DNA]</scope>
    <source>
        <strain evidence="2">cv. AL8/78</strain>
    </source>
</reference>
<evidence type="ECO:0000313" key="3">
    <source>
        <dbReference type="Proteomes" id="UP000015105"/>
    </source>
</evidence>
<protein>
    <submittedName>
        <fullName evidence="2">Uncharacterized protein</fullName>
    </submittedName>
</protein>
<reference evidence="2" key="5">
    <citation type="journal article" date="2021" name="G3 (Bethesda)">
        <title>Aegilops tauschii genome assembly Aet v5.0 features greater sequence contiguity and improved annotation.</title>
        <authorList>
            <person name="Wang L."/>
            <person name="Zhu T."/>
            <person name="Rodriguez J.C."/>
            <person name="Deal K.R."/>
            <person name="Dubcovsky J."/>
            <person name="McGuire P.E."/>
            <person name="Lux T."/>
            <person name="Spannagl M."/>
            <person name="Mayer K.F.X."/>
            <person name="Baldrich P."/>
            <person name="Meyers B.C."/>
            <person name="Huo N."/>
            <person name="Gu Y.Q."/>
            <person name="Zhou H."/>
            <person name="Devos K.M."/>
            <person name="Bennetzen J.L."/>
            <person name="Unver T."/>
            <person name="Budak H."/>
            <person name="Gulick P.J."/>
            <person name="Galiba G."/>
            <person name="Kalapos B."/>
            <person name="Nelson D.R."/>
            <person name="Li P."/>
            <person name="You F.M."/>
            <person name="Luo M.C."/>
            <person name="Dvorak J."/>
        </authorList>
    </citation>
    <scope>NUCLEOTIDE SEQUENCE [LARGE SCALE GENOMIC DNA]</scope>
    <source>
        <strain evidence="2">cv. AL8/78</strain>
    </source>
</reference>